<feature type="compositionally biased region" description="Low complexity" evidence="1">
    <location>
        <begin position="75"/>
        <end position="93"/>
    </location>
</feature>
<sequence length="157" mass="17632">MDTLARDVDPALHRECRPLPLCSAKCQPSPRSSASWTALALPWRVPTRTKTSMVPLLSRRVTRSTHRSEARCGARRSPSSTTSGRTTATTRTRATTRRSRATTSLRARWGPGARRRWARRPRRSCTTRRATTRAPSPTRARPSSARAQTVTKKQRSQ</sequence>
<evidence type="ECO:0000256" key="1">
    <source>
        <dbReference type="SAM" id="MobiDB-lite"/>
    </source>
</evidence>
<dbReference type="AlphaFoldDB" id="A0A8S0Z3U3"/>
<feature type="compositionally biased region" description="Basic residues" evidence="1">
    <location>
        <begin position="113"/>
        <end position="126"/>
    </location>
</feature>
<proteinExistence type="predicted"/>
<accession>A0A8S0Z3U3</accession>
<evidence type="ECO:0000313" key="2">
    <source>
        <dbReference type="EMBL" id="CAB3227519.1"/>
    </source>
</evidence>
<feature type="region of interest" description="Disordered" evidence="1">
    <location>
        <begin position="60"/>
        <end position="157"/>
    </location>
</feature>
<organism evidence="2 3">
    <name type="scientific">Arctia plantaginis</name>
    <name type="common">Wood tiger moth</name>
    <name type="synonym">Phalaena plantaginis</name>
    <dbReference type="NCBI Taxonomy" id="874455"/>
    <lineage>
        <taxon>Eukaryota</taxon>
        <taxon>Metazoa</taxon>
        <taxon>Ecdysozoa</taxon>
        <taxon>Arthropoda</taxon>
        <taxon>Hexapoda</taxon>
        <taxon>Insecta</taxon>
        <taxon>Pterygota</taxon>
        <taxon>Neoptera</taxon>
        <taxon>Endopterygota</taxon>
        <taxon>Lepidoptera</taxon>
        <taxon>Glossata</taxon>
        <taxon>Ditrysia</taxon>
        <taxon>Noctuoidea</taxon>
        <taxon>Erebidae</taxon>
        <taxon>Arctiinae</taxon>
        <taxon>Arctia</taxon>
    </lineage>
</organism>
<dbReference type="Proteomes" id="UP000494106">
    <property type="component" value="Unassembled WGS sequence"/>
</dbReference>
<comment type="caution">
    <text evidence="2">The sequence shown here is derived from an EMBL/GenBank/DDBJ whole genome shotgun (WGS) entry which is preliminary data.</text>
</comment>
<evidence type="ECO:0000313" key="3">
    <source>
        <dbReference type="Proteomes" id="UP000494106"/>
    </source>
</evidence>
<reference evidence="2 3" key="1">
    <citation type="submission" date="2020-04" db="EMBL/GenBank/DDBJ databases">
        <authorList>
            <person name="Wallbank WR R."/>
            <person name="Pardo Diaz C."/>
            <person name="Kozak K."/>
            <person name="Martin S."/>
            <person name="Jiggins C."/>
            <person name="Moest M."/>
            <person name="Warren A I."/>
            <person name="Byers J.R.P. K."/>
            <person name="Montejo-Kovacevich G."/>
            <person name="Yen C E."/>
        </authorList>
    </citation>
    <scope>NUCLEOTIDE SEQUENCE [LARGE SCALE GENOMIC DNA]</scope>
</reference>
<keyword evidence="3" id="KW-1185">Reference proteome</keyword>
<feature type="compositionally biased region" description="Low complexity" evidence="1">
    <location>
        <begin position="101"/>
        <end position="112"/>
    </location>
</feature>
<gene>
    <name evidence="2" type="ORF">APLA_LOCUS3300</name>
</gene>
<feature type="compositionally biased region" description="Low complexity" evidence="1">
    <location>
        <begin position="127"/>
        <end position="147"/>
    </location>
</feature>
<name>A0A8S0Z3U3_ARCPL</name>
<dbReference type="EMBL" id="CADEBC010000282">
    <property type="protein sequence ID" value="CAB3227519.1"/>
    <property type="molecule type" value="Genomic_DNA"/>
</dbReference>
<protein>
    <submittedName>
        <fullName evidence="2">Uncharacterized protein</fullName>
    </submittedName>
</protein>